<feature type="transmembrane region" description="Helical" evidence="7">
    <location>
        <begin position="117"/>
        <end position="138"/>
    </location>
</feature>
<dbReference type="AlphaFoldDB" id="A0A9D1GR84"/>
<dbReference type="PIRSF" id="PIRSF006603">
    <property type="entry name" value="DinF"/>
    <property type="match status" value="1"/>
</dbReference>
<keyword evidence="5 7" id="KW-1133">Transmembrane helix</keyword>
<evidence type="ECO:0000256" key="1">
    <source>
        <dbReference type="ARBA" id="ARBA00004651"/>
    </source>
</evidence>
<feature type="transmembrane region" description="Helical" evidence="7">
    <location>
        <begin position="144"/>
        <end position="168"/>
    </location>
</feature>
<dbReference type="GO" id="GO:0042910">
    <property type="term" value="F:xenobiotic transmembrane transporter activity"/>
    <property type="evidence" value="ECO:0007669"/>
    <property type="project" value="InterPro"/>
</dbReference>
<proteinExistence type="predicted"/>
<dbReference type="Pfam" id="PF01554">
    <property type="entry name" value="MatE"/>
    <property type="match status" value="2"/>
</dbReference>
<feature type="transmembrane region" description="Helical" evidence="7">
    <location>
        <begin position="46"/>
        <end position="68"/>
    </location>
</feature>
<gene>
    <name evidence="8" type="ORF">IAD46_03635</name>
</gene>
<keyword evidence="4 7" id="KW-0812">Transmembrane</keyword>
<keyword evidence="2" id="KW-0813">Transport</keyword>
<dbReference type="InterPro" id="IPR051327">
    <property type="entry name" value="MATE_MepA_subfamily"/>
</dbReference>
<sequence>AMAAAAVSVPLVEILIALSMAVATGAGVLISAHLGQGQKEKARHIFSLAALCTAGMGFLISVLGNIFINPLAELLGSTPVIHDEAIRYLWYILTFSPFLLFSFFLSSLVRNDNRPKLAMFALMFGSVSNIVLDYVFMYPLNMGITGAALATALGPIFSVLIMLPHFIFKRGDLYLSKFKLKWKNLRSVYVLGFPSFIMEFTIGIITFVYNFAIVHYGFGEIGLAAYLVIGYLMLIILTLFLGMAQGLQPVFSYFMGTGEEKRTKSLLRFSIYTFLIIGVIGYVLIVFFGRSFFFIFSPNDTELIDFTTSKSYPYFCGFFLAGFNILMISYYQANKKIKPALLISLSRSVIFPPILIGIVPLIFGKDSIWLCHSVSEFLAALSSVFILVTSKIKNKNGHVRPLDIH</sequence>
<keyword evidence="3" id="KW-1003">Cell membrane</keyword>
<name>A0A9D1GR84_9MOLU</name>
<dbReference type="Proteomes" id="UP000886758">
    <property type="component" value="Unassembled WGS sequence"/>
</dbReference>
<organism evidence="8 9">
    <name type="scientific">Candidatus Pelethenecus faecipullorum</name>
    <dbReference type="NCBI Taxonomy" id="2840900"/>
    <lineage>
        <taxon>Bacteria</taxon>
        <taxon>Bacillati</taxon>
        <taxon>Mycoplasmatota</taxon>
        <taxon>Mollicutes</taxon>
        <taxon>Candidatus Pelethenecus</taxon>
    </lineage>
</organism>
<feature type="transmembrane region" description="Helical" evidence="7">
    <location>
        <begin position="340"/>
        <end position="361"/>
    </location>
</feature>
<evidence type="ECO:0000256" key="4">
    <source>
        <dbReference type="ARBA" id="ARBA00022692"/>
    </source>
</evidence>
<dbReference type="PANTHER" id="PTHR43823:SF3">
    <property type="entry name" value="MULTIDRUG EXPORT PROTEIN MEPA"/>
    <property type="match status" value="1"/>
</dbReference>
<keyword evidence="6 7" id="KW-0472">Membrane</keyword>
<comment type="caution">
    <text evidence="8">The sequence shown here is derived from an EMBL/GenBank/DDBJ whole genome shotgun (WGS) entry which is preliminary data.</text>
</comment>
<feature type="non-terminal residue" evidence="8">
    <location>
        <position position="1"/>
    </location>
</feature>
<evidence type="ECO:0000256" key="5">
    <source>
        <dbReference type="ARBA" id="ARBA00022989"/>
    </source>
</evidence>
<evidence type="ECO:0000256" key="2">
    <source>
        <dbReference type="ARBA" id="ARBA00022448"/>
    </source>
</evidence>
<reference evidence="8" key="2">
    <citation type="journal article" date="2021" name="PeerJ">
        <title>Extensive microbial diversity within the chicken gut microbiome revealed by metagenomics and culture.</title>
        <authorList>
            <person name="Gilroy R."/>
            <person name="Ravi A."/>
            <person name="Getino M."/>
            <person name="Pursley I."/>
            <person name="Horton D.L."/>
            <person name="Alikhan N.F."/>
            <person name="Baker D."/>
            <person name="Gharbi K."/>
            <person name="Hall N."/>
            <person name="Watson M."/>
            <person name="Adriaenssens E.M."/>
            <person name="Foster-Nyarko E."/>
            <person name="Jarju S."/>
            <person name="Secka A."/>
            <person name="Antonio M."/>
            <person name="Oren A."/>
            <person name="Chaudhuri R.R."/>
            <person name="La Ragione R."/>
            <person name="Hildebrand F."/>
            <person name="Pallen M.J."/>
        </authorList>
    </citation>
    <scope>NUCLEOTIDE SEQUENCE</scope>
    <source>
        <strain evidence="8">ChiW17-6978</strain>
    </source>
</reference>
<feature type="transmembrane region" description="Helical" evidence="7">
    <location>
        <begin position="265"/>
        <end position="292"/>
    </location>
</feature>
<feature type="transmembrane region" description="Helical" evidence="7">
    <location>
        <begin position="223"/>
        <end position="244"/>
    </location>
</feature>
<feature type="transmembrane region" description="Helical" evidence="7">
    <location>
        <begin position="88"/>
        <end position="105"/>
    </location>
</feature>
<dbReference type="GO" id="GO:0005886">
    <property type="term" value="C:plasma membrane"/>
    <property type="evidence" value="ECO:0007669"/>
    <property type="project" value="UniProtKB-SubCell"/>
</dbReference>
<dbReference type="GO" id="GO:0015297">
    <property type="term" value="F:antiporter activity"/>
    <property type="evidence" value="ECO:0007669"/>
    <property type="project" value="InterPro"/>
</dbReference>
<feature type="transmembrane region" description="Helical" evidence="7">
    <location>
        <begin position="14"/>
        <end position="34"/>
    </location>
</feature>
<dbReference type="InterPro" id="IPR002528">
    <property type="entry name" value="MATE_fam"/>
</dbReference>
<evidence type="ECO:0000256" key="7">
    <source>
        <dbReference type="SAM" id="Phobius"/>
    </source>
</evidence>
<dbReference type="EMBL" id="DVLF01000112">
    <property type="protein sequence ID" value="HIT50100.1"/>
    <property type="molecule type" value="Genomic_DNA"/>
</dbReference>
<dbReference type="PANTHER" id="PTHR43823">
    <property type="entry name" value="SPORULATION PROTEIN YKVU"/>
    <property type="match status" value="1"/>
</dbReference>
<evidence type="ECO:0000313" key="8">
    <source>
        <dbReference type="EMBL" id="HIT50100.1"/>
    </source>
</evidence>
<reference evidence="8" key="1">
    <citation type="submission" date="2020-10" db="EMBL/GenBank/DDBJ databases">
        <authorList>
            <person name="Gilroy R."/>
        </authorList>
    </citation>
    <scope>NUCLEOTIDE SEQUENCE</scope>
    <source>
        <strain evidence="8">ChiW17-6978</strain>
    </source>
</reference>
<evidence type="ECO:0000256" key="6">
    <source>
        <dbReference type="ARBA" id="ARBA00023136"/>
    </source>
</evidence>
<dbReference type="InterPro" id="IPR048279">
    <property type="entry name" value="MdtK-like"/>
</dbReference>
<evidence type="ECO:0000313" key="9">
    <source>
        <dbReference type="Proteomes" id="UP000886758"/>
    </source>
</evidence>
<feature type="transmembrane region" description="Helical" evidence="7">
    <location>
        <begin position="312"/>
        <end position="333"/>
    </location>
</feature>
<feature type="transmembrane region" description="Helical" evidence="7">
    <location>
        <begin position="188"/>
        <end position="211"/>
    </location>
</feature>
<accession>A0A9D1GR84</accession>
<feature type="transmembrane region" description="Helical" evidence="7">
    <location>
        <begin position="367"/>
        <end position="388"/>
    </location>
</feature>
<evidence type="ECO:0000256" key="3">
    <source>
        <dbReference type="ARBA" id="ARBA00022475"/>
    </source>
</evidence>
<protein>
    <submittedName>
        <fullName evidence="8">Polysaccharide biosynthesis C-terminal domain-containing protein</fullName>
    </submittedName>
</protein>
<comment type="subcellular location">
    <subcellularLocation>
        <location evidence="1">Cell membrane</location>
        <topology evidence="1">Multi-pass membrane protein</topology>
    </subcellularLocation>
</comment>